<keyword evidence="1" id="KW-0812">Transmembrane</keyword>
<evidence type="ECO:0000313" key="3">
    <source>
        <dbReference type="Proteomes" id="UP000642284"/>
    </source>
</evidence>
<gene>
    <name evidence="2" type="ORF">H9Y04_19270</name>
</gene>
<feature type="transmembrane region" description="Helical" evidence="1">
    <location>
        <begin position="183"/>
        <end position="203"/>
    </location>
</feature>
<keyword evidence="1" id="KW-0472">Membrane</keyword>
<comment type="caution">
    <text evidence="2">The sequence shown here is derived from an EMBL/GenBank/DDBJ whole genome shotgun (WGS) entry which is preliminary data.</text>
</comment>
<organism evidence="2 3">
    <name type="scientific">Streptomyces polyasparticus</name>
    <dbReference type="NCBI Taxonomy" id="2767826"/>
    <lineage>
        <taxon>Bacteria</taxon>
        <taxon>Bacillati</taxon>
        <taxon>Actinomycetota</taxon>
        <taxon>Actinomycetes</taxon>
        <taxon>Kitasatosporales</taxon>
        <taxon>Streptomycetaceae</taxon>
        <taxon>Streptomyces</taxon>
    </lineage>
</organism>
<feature type="transmembrane region" description="Helical" evidence="1">
    <location>
        <begin position="64"/>
        <end position="84"/>
    </location>
</feature>
<feature type="transmembrane region" description="Helical" evidence="1">
    <location>
        <begin position="232"/>
        <end position="254"/>
    </location>
</feature>
<reference evidence="2 3" key="1">
    <citation type="submission" date="2020-08" db="EMBL/GenBank/DDBJ databases">
        <title>Genemic of Streptomyces polyaspartic.</title>
        <authorList>
            <person name="Liu W."/>
        </authorList>
    </citation>
    <scope>NUCLEOTIDE SEQUENCE [LARGE SCALE GENOMIC DNA]</scope>
    <source>
        <strain evidence="2 3">TRM66268-LWL</strain>
    </source>
</reference>
<sequence>MERQSLSRLVRGEFHKLFTTRLWLWLLLASLALTALYASLLIAFSDGSGTWTPPLDTAPGQQTLFAVAAGGTGTLAAVLAAIGVTGEFRHRTATVTFLATPHRGRVVTAKLLAYASVGAAFAVLGLGVVTAIALPWLSAKGIGLSLTAHGIPGTALGVLASVTLFSLIGAGLGALLRDQVATVVALLVYRFVAEPILTGVPALEAFSRYLPGPSSSALTQITLTTQEFLQPWAGGLLLTGYGLTFALLGTVWSVRRDIT</sequence>
<feature type="transmembrane region" description="Helical" evidence="1">
    <location>
        <begin position="21"/>
        <end position="44"/>
    </location>
</feature>
<dbReference type="Proteomes" id="UP000642284">
    <property type="component" value="Unassembled WGS sequence"/>
</dbReference>
<proteinExistence type="predicted"/>
<dbReference type="RefSeq" id="WP_187815179.1">
    <property type="nucleotide sequence ID" value="NZ_JACTVJ010000008.1"/>
</dbReference>
<feature type="transmembrane region" description="Helical" evidence="1">
    <location>
        <begin position="111"/>
        <end position="134"/>
    </location>
</feature>
<accession>A0ABR7SJE0</accession>
<keyword evidence="3" id="KW-1185">Reference proteome</keyword>
<name>A0ABR7SJE0_9ACTN</name>
<dbReference type="EMBL" id="JACTVJ010000008">
    <property type="protein sequence ID" value="MBC9714702.1"/>
    <property type="molecule type" value="Genomic_DNA"/>
</dbReference>
<feature type="transmembrane region" description="Helical" evidence="1">
    <location>
        <begin position="154"/>
        <end position="176"/>
    </location>
</feature>
<keyword evidence="1" id="KW-1133">Transmembrane helix</keyword>
<protein>
    <submittedName>
        <fullName evidence="2">ABC transporter permease</fullName>
    </submittedName>
</protein>
<evidence type="ECO:0000256" key="1">
    <source>
        <dbReference type="SAM" id="Phobius"/>
    </source>
</evidence>
<evidence type="ECO:0000313" key="2">
    <source>
        <dbReference type="EMBL" id="MBC9714702.1"/>
    </source>
</evidence>